<dbReference type="InterPro" id="IPR029515">
    <property type="entry name" value="Liprin"/>
</dbReference>
<organism evidence="4 5">
    <name type="scientific">Cirrhinus mrigala</name>
    <name type="common">Mrigala</name>
    <dbReference type="NCBI Taxonomy" id="683832"/>
    <lineage>
        <taxon>Eukaryota</taxon>
        <taxon>Metazoa</taxon>
        <taxon>Chordata</taxon>
        <taxon>Craniata</taxon>
        <taxon>Vertebrata</taxon>
        <taxon>Euteleostomi</taxon>
        <taxon>Actinopterygii</taxon>
        <taxon>Neopterygii</taxon>
        <taxon>Teleostei</taxon>
        <taxon>Ostariophysi</taxon>
        <taxon>Cypriniformes</taxon>
        <taxon>Cyprinidae</taxon>
        <taxon>Labeoninae</taxon>
        <taxon>Labeonini</taxon>
        <taxon>Cirrhinus</taxon>
    </lineage>
</organism>
<feature type="non-terminal residue" evidence="4">
    <location>
        <position position="73"/>
    </location>
</feature>
<keyword evidence="1" id="KW-0677">Repeat</keyword>
<dbReference type="Pfam" id="PF25526">
    <property type="entry name" value="LIP-1"/>
    <property type="match status" value="1"/>
</dbReference>
<feature type="non-terminal residue" evidence="4">
    <location>
        <position position="1"/>
    </location>
</feature>
<protein>
    <recommendedName>
        <fullName evidence="3">Liprin-alpha CC2 domain-containing protein</fullName>
    </recommendedName>
</protein>
<keyword evidence="2" id="KW-0175">Coiled coil</keyword>
<evidence type="ECO:0000256" key="1">
    <source>
        <dbReference type="ARBA" id="ARBA00022737"/>
    </source>
</evidence>
<dbReference type="EMBL" id="JAMKFB020000011">
    <property type="protein sequence ID" value="KAL0181803.1"/>
    <property type="molecule type" value="Genomic_DNA"/>
</dbReference>
<comment type="caution">
    <text evidence="4">The sequence shown here is derived from an EMBL/GenBank/DDBJ whole genome shotgun (WGS) entry which is preliminary data.</text>
</comment>
<evidence type="ECO:0000313" key="5">
    <source>
        <dbReference type="Proteomes" id="UP001529510"/>
    </source>
</evidence>
<dbReference type="InterPro" id="IPR057892">
    <property type="entry name" value="LIP-1_CC2"/>
</dbReference>
<evidence type="ECO:0000259" key="3">
    <source>
        <dbReference type="Pfam" id="PF25526"/>
    </source>
</evidence>
<feature type="coiled-coil region" evidence="2">
    <location>
        <begin position="15"/>
        <end position="63"/>
    </location>
</feature>
<evidence type="ECO:0000256" key="2">
    <source>
        <dbReference type="SAM" id="Coils"/>
    </source>
</evidence>
<dbReference type="PANTHER" id="PTHR12587:SF5">
    <property type="entry name" value="LIPRIN-ALPHA-4"/>
    <property type="match status" value="1"/>
</dbReference>
<accession>A0ABD0Q803</accession>
<dbReference type="Proteomes" id="UP001529510">
    <property type="component" value="Unassembled WGS sequence"/>
</dbReference>
<evidence type="ECO:0000313" key="4">
    <source>
        <dbReference type="EMBL" id="KAL0181803.1"/>
    </source>
</evidence>
<reference evidence="4 5" key="1">
    <citation type="submission" date="2024-05" db="EMBL/GenBank/DDBJ databases">
        <title>Genome sequencing and assembly of Indian major carp, Cirrhinus mrigala (Hamilton, 1822).</title>
        <authorList>
            <person name="Mohindra V."/>
            <person name="Chowdhury L.M."/>
            <person name="Lal K."/>
            <person name="Jena J.K."/>
        </authorList>
    </citation>
    <scope>NUCLEOTIDE SEQUENCE [LARGE SCALE GENOMIC DNA]</scope>
    <source>
        <strain evidence="4">CM1030</strain>
        <tissue evidence="4">Blood</tissue>
    </source>
</reference>
<name>A0ABD0Q803_CIRMR</name>
<dbReference type="PANTHER" id="PTHR12587">
    <property type="entry name" value="LAR INTERACTING PROTEIN LIP -RELATED PROTEIN"/>
    <property type="match status" value="1"/>
</dbReference>
<dbReference type="AlphaFoldDB" id="A0ABD0Q803"/>
<feature type="domain" description="Liprin-alpha CC2" evidence="3">
    <location>
        <begin position="12"/>
        <end position="73"/>
    </location>
</feature>
<keyword evidence="5" id="KW-1185">Reference proteome</keyword>
<gene>
    <name evidence="4" type="ORF">M9458_024209</name>
</gene>
<sequence>LPNGSIDAHDDTSRCLELQELLDKANKELAQNRERITGLTNRMSELETELATARKDLLKSEELSAKHQRDIRE</sequence>
<proteinExistence type="predicted"/>